<dbReference type="GO" id="GO:0032259">
    <property type="term" value="P:methylation"/>
    <property type="evidence" value="ECO:0007669"/>
    <property type="project" value="UniProtKB-KW"/>
</dbReference>
<organism evidence="2 3">
    <name type="scientific">Gloeothece verrucosa (strain PCC 7822)</name>
    <name type="common">Cyanothece sp. (strain PCC 7822)</name>
    <dbReference type="NCBI Taxonomy" id="497965"/>
    <lineage>
        <taxon>Bacteria</taxon>
        <taxon>Bacillati</taxon>
        <taxon>Cyanobacteriota</taxon>
        <taxon>Cyanophyceae</taxon>
        <taxon>Oscillatoriophycideae</taxon>
        <taxon>Chroococcales</taxon>
        <taxon>Aphanothecaceae</taxon>
        <taxon>Gloeothece</taxon>
        <taxon>Gloeothece verrucosa</taxon>
    </lineage>
</organism>
<dbReference type="InterPro" id="IPR050508">
    <property type="entry name" value="Methyltransf_Superfamily"/>
</dbReference>
<dbReference type="SUPFAM" id="SSF53335">
    <property type="entry name" value="S-adenosyl-L-methionine-dependent methyltransferases"/>
    <property type="match status" value="1"/>
</dbReference>
<reference evidence="3" key="1">
    <citation type="journal article" date="2011" name="MBio">
        <title>Novel metabolic attributes of the genus Cyanothece, comprising a group of unicellular nitrogen-fixing Cyanobacteria.</title>
        <authorList>
            <person name="Bandyopadhyay A."/>
            <person name="Elvitigala T."/>
            <person name="Welsh E."/>
            <person name="Stockel J."/>
            <person name="Liberton M."/>
            <person name="Min H."/>
            <person name="Sherman L.A."/>
            <person name="Pakrasi H.B."/>
        </authorList>
    </citation>
    <scope>NUCLEOTIDE SEQUENCE [LARGE SCALE GENOMIC DNA]</scope>
    <source>
        <strain evidence="3">PCC 7822</strain>
    </source>
</reference>
<proteinExistence type="predicted"/>
<dbReference type="PANTHER" id="PTHR42912:SF93">
    <property type="entry name" value="N6-ADENOSINE-METHYLTRANSFERASE TMT1A"/>
    <property type="match status" value="1"/>
</dbReference>
<dbReference type="HOGENOM" id="CLU_037990_10_1_3"/>
<dbReference type="eggNOG" id="COG2226">
    <property type="taxonomic scope" value="Bacteria"/>
</dbReference>
<dbReference type="InterPro" id="IPR013216">
    <property type="entry name" value="Methyltransf_11"/>
</dbReference>
<evidence type="ECO:0000259" key="1">
    <source>
        <dbReference type="Pfam" id="PF08241"/>
    </source>
</evidence>
<dbReference type="GO" id="GO:0008757">
    <property type="term" value="F:S-adenosylmethionine-dependent methyltransferase activity"/>
    <property type="evidence" value="ECO:0007669"/>
    <property type="project" value="InterPro"/>
</dbReference>
<keyword evidence="2" id="KW-0489">Methyltransferase</keyword>
<dbReference type="STRING" id="497965.Cyan7822_1450"/>
<evidence type="ECO:0000313" key="3">
    <source>
        <dbReference type="Proteomes" id="UP000008206"/>
    </source>
</evidence>
<dbReference type="RefSeq" id="WP_013321553.1">
    <property type="nucleotide sequence ID" value="NC_014501.1"/>
</dbReference>
<dbReference type="CDD" id="cd02440">
    <property type="entry name" value="AdoMet_MTases"/>
    <property type="match status" value="1"/>
</dbReference>
<dbReference type="Pfam" id="PF08241">
    <property type="entry name" value="Methyltransf_11"/>
    <property type="match status" value="1"/>
</dbReference>
<protein>
    <submittedName>
        <fullName evidence="2">Methyltransferase type 11</fullName>
    </submittedName>
</protein>
<dbReference type="Gene3D" id="3.40.50.150">
    <property type="entry name" value="Vaccinia Virus protein VP39"/>
    <property type="match status" value="1"/>
</dbReference>
<dbReference type="PANTHER" id="PTHR42912">
    <property type="entry name" value="METHYLTRANSFERASE"/>
    <property type="match status" value="1"/>
</dbReference>
<dbReference type="InterPro" id="IPR029063">
    <property type="entry name" value="SAM-dependent_MTases_sf"/>
</dbReference>
<keyword evidence="3" id="KW-1185">Reference proteome</keyword>
<sequence>MSDNFFTKKATFFDRWAPNYDILLTTIFYQAIHKRLLEYVKLPNCPDVLDLGCGTGRLLHRLATLNRDLRGIGLDLSPEMIRQARQRNHLRKQLIYIRGNAESLPFAARQFDAVFNTISFLHYPNPQQVLSEVKRVLKQGGRFYLADTSIKIQYIPFSPGGLRLYSPQKREQLALEVGLKTVAHHLLLSGVWLTIFEA</sequence>
<name>E0UJT5_GLOV7</name>
<feature type="domain" description="Methyltransferase type 11" evidence="1">
    <location>
        <begin position="49"/>
        <end position="145"/>
    </location>
</feature>
<evidence type="ECO:0000313" key="2">
    <source>
        <dbReference type="EMBL" id="ADN13446.1"/>
    </source>
</evidence>
<gene>
    <name evidence="2" type="ordered locus">Cyan7822_1450</name>
</gene>
<dbReference type="EMBL" id="CP002198">
    <property type="protein sequence ID" value="ADN13446.1"/>
    <property type="molecule type" value="Genomic_DNA"/>
</dbReference>
<dbReference type="KEGG" id="cyj:Cyan7822_1450"/>
<accession>E0UJT5</accession>
<keyword evidence="2" id="KW-0808">Transferase</keyword>
<dbReference type="OrthoDB" id="9772751at2"/>
<dbReference type="AlphaFoldDB" id="E0UJT5"/>
<dbReference type="Proteomes" id="UP000008206">
    <property type="component" value="Chromosome"/>
</dbReference>